<comment type="caution">
    <text evidence="2">The sequence shown here is derived from an EMBL/GenBank/DDBJ whole genome shotgun (WGS) entry which is preliminary data.</text>
</comment>
<sequence>MGLFPKRQSKLKNPLSKLKKKPLLPLSRPKKRKTRKKFLGIFGKGK</sequence>
<keyword evidence="3" id="KW-1185">Reference proteome</keyword>
<feature type="region of interest" description="Disordered" evidence="1">
    <location>
        <begin position="1"/>
        <end position="46"/>
    </location>
</feature>
<proteinExistence type="predicted"/>
<accession>D6U4J6</accession>
<reference evidence="2 3" key="1">
    <citation type="journal article" date="2011" name="Stand. Genomic Sci.">
        <title>Non-contiguous finished genome sequence and contextual data of the filamentous soil bacterium Ktedonobacter racemifer type strain (SOSP1-21).</title>
        <authorList>
            <person name="Chang Y.J."/>
            <person name="Land M."/>
            <person name="Hauser L."/>
            <person name="Chertkov O."/>
            <person name="Del Rio T.G."/>
            <person name="Nolan M."/>
            <person name="Copeland A."/>
            <person name="Tice H."/>
            <person name="Cheng J.F."/>
            <person name="Lucas S."/>
            <person name="Han C."/>
            <person name="Goodwin L."/>
            <person name="Pitluck S."/>
            <person name="Ivanova N."/>
            <person name="Ovchinikova G."/>
            <person name="Pati A."/>
            <person name="Chen A."/>
            <person name="Palaniappan K."/>
            <person name="Mavromatis K."/>
            <person name="Liolios K."/>
            <person name="Brettin T."/>
            <person name="Fiebig A."/>
            <person name="Rohde M."/>
            <person name="Abt B."/>
            <person name="Goker M."/>
            <person name="Detter J.C."/>
            <person name="Woyke T."/>
            <person name="Bristow J."/>
            <person name="Eisen J.A."/>
            <person name="Markowitz V."/>
            <person name="Hugenholtz P."/>
            <person name="Kyrpides N.C."/>
            <person name="Klenk H.P."/>
            <person name="Lapidus A."/>
        </authorList>
    </citation>
    <scope>NUCLEOTIDE SEQUENCE [LARGE SCALE GENOMIC DNA]</scope>
    <source>
        <strain evidence="3">DSM 44963</strain>
    </source>
</reference>
<feature type="compositionally biased region" description="Basic residues" evidence="1">
    <location>
        <begin position="17"/>
        <end position="38"/>
    </location>
</feature>
<dbReference type="AlphaFoldDB" id="D6U4J6"/>
<name>D6U4J6_KTERA</name>
<gene>
    <name evidence="2" type="ORF">Krac_2146</name>
</gene>
<evidence type="ECO:0000313" key="2">
    <source>
        <dbReference type="EMBL" id="EFH81426.1"/>
    </source>
</evidence>
<dbReference type="Proteomes" id="UP000004508">
    <property type="component" value="Unassembled WGS sequence"/>
</dbReference>
<protein>
    <submittedName>
        <fullName evidence="2">Uncharacterized protein</fullName>
    </submittedName>
</protein>
<organism evidence="2 3">
    <name type="scientific">Ktedonobacter racemifer DSM 44963</name>
    <dbReference type="NCBI Taxonomy" id="485913"/>
    <lineage>
        <taxon>Bacteria</taxon>
        <taxon>Bacillati</taxon>
        <taxon>Chloroflexota</taxon>
        <taxon>Ktedonobacteria</taxon>
        <taxon>Ktedonobacterales</taxon>
        <taxon>Ktedonobacteraceae</taxon>
        <taxon>Ktedonobacter</taxon>
    </lineage>
</organism>
<dbReference type="InParanoid" id="D6U4J6"/>
<dbReference type="EMBL" id="ADVG01000004">
    <property type="protein sequence ID" value="EFH81426.1"/>
    <property type="molecule type" value="Genomic_DNA"/>
</dbReference>
<evidence type="ECO:0000256" key="1">
    <source>
        <dbReference type="SAM" id="MobiDB-lite"/>
    </source>
</evidence>
<evidence type="ECO:0000313" key="3">
    <source>
        <dbReference type="Proteomes" id="UP000004508"/>
    </source>
</evidence>